<dbReference type="GeneID" id="68117136"/>
<gene>
    <name evidence="2" type="ORF">FDP41_009921</name>
</gene>
<organism evidence="2 3">
    <name type="scientific">Naegleria fowleri</name>
    <name type="common">Brain eating amoeba</name>
    <dbReference type="NCBI Taxonomy" id="5763"/>
    <lineage>
        <taxon>Eukaryota</taxon>
        <taxon>Discoba</taxon>
        <taxon>Heterolobosea</taxon>
        <taxon>Tetramitia</taxon>
        <taxon>Eutetramitia</taxon>
        <taxon>Vahlkampfiidae</taxon>
        <taxon>Naegleria</taxon>
    </lineage>
</organism>
<proteinExistence type="predicted"/>
<protein>
    <submittedName>
        <fullName evidence="2">Uncharacterized protein</fullName>
    </submittedName>
</protein>
<dbReference type="VEuPathDB" id="AmoebaDB:NfTy_081140"/>
<feature type="region of interest" description="Disordered" evidence="1">
    <location>
        <begin position="92"/>
        <end position="125"/>
    </location>
</feature>
<dbReference type="RefSeq" id="XP_044556414.1">
    <property type="nucleotide sequence ID" value="XM_044713932.1"/>
</dbReference>
<dbReference type="Proteomes" id="UP000444721">
    <property type="component" value="Unassembled WGS sequence"/>
</dbReference>
<dbReference type="AlphaFoldDB" id="A0A6A5BCH0"/>
<sequence length="446" mass="49897">MGSGLAKTSSQQWSTTNSTWSSETTPSTTNGGRQRLLKKPFEYTVHPQPCEHSPHRLTSVRTSMPTLKAIKKHREHLVTCRTVKQHARLLVQSSQHEKARKVLQKTTSTPIHDDNDDGSGSMRRASSLPETHVVDHMDQISHAHWTEETYQKNYLLAKRSSFLEENEPTEAENCGMKRQESENGSFDSTRTIMVGGVGRHTTFMNSQNSQPNISTSLFSIIGRPTVMPVVECSSSSAAEQSSSHYISQRFDDRNLTPLEEETMMMDINPLSGLAAENSSHRSLSKETSTVSSPRRKQLLDLPQASTFNDQAEMSPDENCIIISNHKSGNSLVRSYSSRSLLKDIPSPVQVIQKDSLPRRGRGEPSSSFHSLQTLYSPSMTNYHSQSALKSLLNPSVDKQMLEKVPLITVTRPEEPPCYSHLPSHSKRNGSSHVPKNRKYLDVVVMM</sequence>
<accession>A0A6A5BCH0</accession>
<dbReference type="VEuPathDB" id="AmoebaDB:NF0042240"/>
<evidence type="ECO:0000313" key="3">
    <source>
        <dbReference type="Proteomes" id="UP000444721"/>
    </source>
</evidence>
<feature type="region of interest" description="Disordered" evidence="1">
    <location>
        <begin position="166"/>
        <end position="189"/>
    </location>
</feature>
<name>A0A6A5BCH0_NAEFO</name>
<feature type="region of interest" description="Disordered" evidence="1">
    <location>
        <begin position="1"/>
        <end position="34"/>
    </location>
</feature>
<evidence type="ECO:0000256" key="1">
    <source>
        <dbReference type="SAM" id="MobiDB-lite"/>
    </source>
</evidence>
<feature type="compositionally biased region" description="Polar residues" evidence="1">
    <location>
        <begin position="276"/>
        <end position="292"/>
    </location>
</feature>
<keyword evidence="3" id="KW-1185">Reference proteome</keyword>
<comment type="caution">
    <text evidence="2">The sequence shown here is derived from an EMBL/GenBank/DDBJ whole genome shotgun (WGS) entry which is preliminary data.</text>
</comment>
<dbReference type="EMBL" id="VFQX01000074">
    <property type="protein sequence ID" value="KAF0971698.1"/>
    <property type="molecule type" value="Genomic_DNA"/>
</dbReference>
<reference evidence="2 3" key="1">
    <citation type="journal article" date="2019" name="Sci. Rep.">
        <title>Nanopore sequencing improves the draft genome of the human pathogenic amoeba Naegleria fowleri.</title>
        <authorList>
            <person name="Liechti N."/>
            <person name="Schurch N."/>
            <person name="Bruggmann R."/>
            <person name="Wittwer M."/>
        </authorList>
    </citation>
    <scope>NUCLEOTIDE SEQUENCE [LARGE SCALE GENOMIC DNA]</scope>
    <source>
        <strain evidence="2 3">ATCC 30894</strain>
    </source>
</reference>
<feature type="region of interest" description="Disordered" evidence="1">
    <location>
        <begin position="275"/>
        <end position="294"/>
    </location>
</feature>
<dbReference type="VEuPathDB" id="AmoebaDB:FDP41_009921"/>
<feature type="compositionally biased region" description="Low complexity" evidence="1">
    <location>
        <begin position="8"/>
        <end position="30"/>
    </location>
</feature>
<dbReference type="VEuPathDB" id="AmoebaDB:NF0042250"/>
<evidence type="ECO:0000313" key="2">
    <source>
        <dbReference type="EMBL" id="KAF0971698.1"/>
    </source>
</evidence>